<evidence type="ECO:0000259" key="2">
    <source>
        <dbReference type="Pfam" id="PF13020"/>
    </source>
</evidence>
<evidence type="ECO:0000313" key="4">
    <source>
        <dbReference type="Proteomes" id="UP000245680"/>
    </source>
</evidence>
<dbReference type="InterPro" id="IPR024975">
    <property type="entry name" value="NOV_C"/>
</dbReference>
<gene>
    <name evidence="3" type="ORF">DKT77_12720</name>
</gene>
<name>A0A2V2LAA6_9RHOB</name>
<dbReference type="EMBL" id="QGKU01000038">
    <property type="protein sequence ID" value="PWR02390.1"/>
    <property type="molecule type" value="Genomic_DNA"/>
</dbReference>
<evidence type="ECO:0000256" key="1">
    <source>
        <dbReference type="SAM" id="MobiDB-lite"/>
    </source>
</evidence>
<evidence type="ECO:0000313" key="3">
    <source>
        <dbReference type="EMBL" id="PWR02390.1"/>
    </source>
</evidence>
<dbReference type="Pfam" id="PF13020">
    <property type="entry name" value="NOV_C"/>
    <property type="match status" value="1"/>
</dbReference>
<comment type="caution">
    <text evidence="3">The sequence shown here is derived from an EMBL/GenBank/DDBJ whole genome shotgun (WGS) entry which is preliminary data.</text>
</comment>
<feature type="domain" description="Protein NO VEIN C-terminal" evidence="2">
    <location>
        <begin position="1687"/>
        <end position="1743"/>
    </location>
</feature>
<accession>A0A2V2LAA6</accession>
<dbReference type="InterPro" id="IPR036890">
    <property type="entry name" value="HATPase_C_sf"/>
</dbReference>
<dbReference type="RefSeq" id="WP_109812059.1">
    <property type="nucleotide sequence ID" value="NZ_QGKU01000038.1"/>
</dbReference>
<reference evidence="3 4" key="1">
    <citation type="submission" date="2018-05" db="EMBL/GenBank/DDBJ databases">
        <title>Rhodobacteraceae gen. nov., sp. nov. isolated from sea water.</title>
        <authorList>
            <person name="Ren Y."/>
        </authorList>
    </citation>
    <scope>NUCLEOTIDE SEQUENCE [LARGE SCALE GENOMIC DNA]</scope>
    <source>
        <strain evidence="3 4">TG-679</strain>
    </source>
</reference>
<feature type="compositionally biased region" description="Basic and acidic residues" evidence="1">
    <location>
        <begin position="1545"/>
        <end position="1562"/>
    </location>
</feature>
<dbReference type="OrthoDB" id="9776021at2"/>
<dbReference type="NCBIfam" id="NF047352">
    <property type="entry name" value="P_loop_sacsin"/>
    <property type="match status" value="1"/>
</dbReference>
<keyword evidence="4" id="KW-1185">Reference proteome</keyword>
<dbReference type="SUPFAM" id="SSF55874">
    <property type="entry name" value="ATPase domain of HSP90 chaperone/DNA topoisomerase II/histidine kinase"/>
    <property type="match status" value="1"/>
</dbReference>
<organism evidence="3 4">
    <name type="scientific">Meridianimarinicoccus roseus</name>
    <dbReference type="NCBI Taxonomy" id="2072018"/>
    <lineage>
        <taxon>Bacteria</taxon>
        <taxon>Pseudomonadati</taxon>
        <taxon>Pseudomonadota</taxon>
        <taxon>Alphaproteobacteria</taxon>
        <taxon>Rhodobacterales</taxon>
        <taxon>Paracoccaceae</taxon>
        <taxon>Meridianimarinicoccus</taxon>
    </lineage>
</organism>
<dbReference type="Proteomes" id="UP000245680">
    <property type="component" value="Unassembled WGS sequence"/>
</dbReference>
<feature type="region of interest" description="Disordered" evidence="1">
    <location>
        <begin position="1537"/>
        <end position="1563"/>
    </location>
</feature>
<sequence length="1783" mass="198789">MKNEAEKLNLAADLTSLSPAEALRIKARKALSNAVDAHRKGLQVYESLKNLGEVIGTEYGDRVLFELIQNAHDAHEIGEDGGIAIKLIVTSEAEGCLYVANRGRGFRDRDINAIINLATSGKEIGEGIGNKGLGFRSIEAITDDVHIYSTSPSQDSKSFDGYCLRFAKADEIREILISELPDEDVETDEARRISETIPRYLVPQPLDEIPPEIERFATIGYATVISAPLRSSAAVALVRKQVEAIANLEHPLLLFLDRIAEVRIDLEIEGKRTGSRRLTRRRTILREGGGPGNPRISEIDVGERRRFLLVQQEIDKERILAAVRESIDRAPALKRWLDWKGQPSVSVAVGLSTAAVLDGQLYNFLPMGSEAGSPLLGHIDAPFFADIDRRNTDLDLPLNSRLMEAVAETCLSGALTAVQERLDVPGRSVFDLLAWTGNAARKLDTAVKAAGLALKDLCLIPIIPMEDGEKWSTIHEVTIWPDANFSLLKPREVVKQVGVHLTSIELDNDRLGRLREMAGRCFGRYGYKFTRLPSPNEIPEWSAIYARSLVDRASSPTTWARFYKDLVTLCVASEVSLDCLDGTEILVDRAGKLRSAGGHDVDDRRGLYVRSESEIGKRKKGDVPLPPSSLTRGYRFFDEKIALSDDVLKALSDAGLVRQFDPLEALAGLGSALGKTPSDQRRMDALDWAFRVWDAAGKSAEPAIKAADLHVPTREGWTPAEHAVFSGTWTETGRRLEAFLSEASLHSQDCERATNQLLKPLNDWGLQSAENSRKWGSFLELLGVTDGLKEIASGVQQKGSPSYHWNNLLRNGDAGGGLTQIWTKLAKQISFHHPYTEDYTLKGEFWRLPGQIEYDEFPDHLREAFYELLVHHITRHGDKFLLARIGRYGRSEREWDERRVVTPLGAFLRSEEWLQGDLRGERIFLPPSQCWASRTKRPGVPAFIPRLSDDARALVDREDGAKIAFGQGLGLLDWASPETAALRLGALANCVENLQSGDMATFRRQYIRAWGELAESQAALPSDLPLAVHRSGNLTRIEGDEASQIIVILVENAQSFEARALSSAGLAVLEVGEVDLGNVEKSLRHIEGYSPRKLDRDSVRLLVDGSIFVPTADDEYLLSHGLDWLPEVAVIANEVIGENLERGIQHTTLDKRIRSIRVRMCRSISLTVVGQEVAAGSRMEWYAYRDESSPTLILTDGFTIDWPRIAKGLAAELSKLVDARLRSLELVLLRLAAGRPDGASERPTDTELAVALGCDIRIVEDMRAGMRTDLAHVLHLIIPVVAYFEDLNLARDLADAAKDQGAEFSLRVWLETHLSASSPTVGDLLAVCEESPDRRSIATALDLHYGQFNRVLQSLGEEILSSEAELRATFEAYLHEMAPELRDRLRRLHVADYRLGNDLSTYLSRRELKFIPFVPAWVLDCDTLDRQTVVEHVETSFSEALGEVPEVDIPPFEKMISENRKVARAFASEAKPLLGAWCRQNHVDVPDVWERGEAQDIVRVVENAGLLDFDLINSDLMPALCERAAVWPKEMPARIDPESLGLDESAVREEQERKAREQQERDRRKRIIQFAGQDLDPGDPSFAAAMQNIAEAALASDDSWFSRSRQRTRLVQVDGSGRSASDGGNGGSGKRGQRVTRLTDSQKVAMGVASEWLAYKYLKRRFPESVDEDSWISENRTKFFGGGEGDDAAGYDFLVQTPAVDWMFEVKSTLEDGCEFELTSNELRVASSVSRTGRRRYRILYVPYVFSPERWCVFELPNPMDKETQSHFSVVGRGSLRLRFERR</sequence>
<protein>
    <recommendedName>
        <fullName evidence="2">Protein NO VEIN C-terminal domain-containing protein</fullName>
    </recommendedName>
</protein>
<dbReference type="Gene3D" id="3.30.565.10">
    <property type="entry name" value="Histidine kinase-like ATPase, C-terminal domain"/>
    <property type="match status" value="1"/>
</dbReference>
<proteinExistence type="predicted"/>
<feature type="region of interest" description="Disordered" evidence="1">
    <location>
        <begin position="1611"/>
        <end position="1638"/>
    </location>
</feature>